<dbReference type="RefSeq" id="WP_187426793.1">
    <property type="nucleotide sequence ID" value="NZ_VNIB01000013.1"/>
</dbReference>
<dbReference type="SUPFAM" id="SSF49503">
    <property type="entry name" value="Cupredoxins"/>
    <property type="match status" value="2"/>
</dbReference>
<evidence type="ECO:0000256" key="1">
    <source>
        <dbReference type="SAM" id="SignalP"/>
    </source>
</evidence>
<reference evidence="4 5" key="1">
    <citation type="submission" date="2019-07" db="EMBL/GenBank/DDBJ databases">
        <title>Genomic Encyclopedia of Type Strains, Phase IV (KMG-IV): sequencing the most valuable type-strain genomes for metagenomic binning, comparative biology and taxonomic classification.</title>
        <authorList>
            <person name="Goeker M."/>
        </authorList>
    </citation>
    <scope>NUCLEOTIDE SEQUENCE [LARGE SCALE GENOMIC DNA]</scope>
    <source>
        <strain evidence="4 5">SS015</strain>
    </source>
</reference>
<dbReference type="Pfam" id="PF00394">
    <property type="entry name" value="Cu-oxidase"/>
    <property type="match status" value="1"/>
</dbReference>
<dbReference type="Pfam" id="PF07732">
    <property type="entry name" value="Cu-oxidase_3"/>
    <property type="match status" value="1"/>
</dbReference>
<dbReference type="Proteomes" id="UP000324159">
    <property type="component" value="Unassembled WGS sequence"/>
</dbReference>
<dbReference type="EMBL" id="VNIB01000013">
    <property type="protein sequence ID" value="TYO96669.1"/>
    <property type="molecule type" value="Genomic_DNA"/>
</dbReference>
<dbReference type="InterPro" id="IPR008972">
    <property type="entry name" value="Cupredoxin"/>
</dbReference>
<gene>
    <name evidence="4" type="ORF">EDC39_11359</name>
</gene>
<dbReference type="GO" id="GO:0005507">
    <property type="term" value="F:copper ion binding"/>
    <property type="evidence" value="ECO:0007669"/>
    <property type="project" value="InterPro"/>
</dbReference>
<evidence type="ECO:0000259" key="2">
    <source>
        <dbReference type="Pfam" id="PF00394"/>
    </source>
</evidence>
<accession>A0A5D3WFM3</accession>
<evidence type="ECO:0000313" key="4">
    <source>
        <dbReference type="EMBL" id="TYO96669.1"/>
    </source>
</evidence>
<dbReference type="InterPro" id="IPR001117">
    <property type="entry name" value="Cu-oxidase_2nd"/>
</dbReference>
<dbReference type="Gene3D" id="2.60.40.420">
    <property type="entry name" value="Cupredoxins - blue copper proteins"/>
    <property type="match status" value="1"/>
</dbReference>
<feature type="domain" description="Plastocyanin-like" evidence="3">
    <location>
        <begin position="116"/>
        <end position="215"/>
    </location>
</feature>
<feature type="chain" id="PRO_5023085134" evidence="1">
    <location>
        <begin position="27"/>
        <end position="408"/>
    </location>
</feature>
<keyword evidence="5" id="KW-1185">Reference proteome</keyword>
<keyword evidence="1" id="KW-0732">Signal</keyword>
<comment type="caution">
    <text evidence="4">The sequence shown here is derived from an EMBL/GenBank/DDBJ whole genome shotgun (WGS) entry which is preliminary data.</text>
</comment>
<protein>
    <submittedName>
        <fullName evidence="4">Multicopper oxidase</fullName>
    </submittedName>
</protein>
<name>A0A5D3WFM3_9BACT</name>
<evidence type="ECO:0000259" key="3">
    <source>
        <dbReference type="Pfam" id="PF07732"/>
    </source>
</evidence>
<proteinExistence type="predicted"/>
<dbReference type="AlphaFoldDB" id="A0A5D3WFM3"/>
<dbReference type="InterPro" id="IPR045087">
    <property type="entry name" value="Cu-oxidase_fam"/>
</dbReference>
<dbReference type="InterPro" id="IPR011707">
    <property type="entry name" value="Cu-oxidase-like_N"/>
</dbReference>
<feature type="domain" description="Plastocyanin-like" evidence="2">
    <location>
        <begin position="295"/>
        <end position="386"/>
    </location>
</feature>
<sequence length="408" mass="44647">MRTRCRYLLMLLVTWLVLAFAAPVTAKVYFQCPGYDPASDSDINGDGLLRADDGEISNPLYSNQVCLHLVAGDGFSTMADVADTSMYIFGFHNVTGLSDDQVMNTWDGGGGVLAANWPAPTLKFKQGDYVYLTLTNVGMMMRPDLFDPHTVHWHGFPNASAIFDGVPDNSISINMGSSLTYFYHAVEAGTFVYHCHVEATEHMQMGMLGNLYVTPSMGANYVYNDADTQFTLRRDYPIQIQAFDPRFHEQHISVQPLPFADMKDTFPMLNGRGYPDTINSGNIANELGYDAQDIPSLIEAVPGDTILIRFSSLSTTSFHTLATTGIPMKVVGKGARVFKGGGVPTGVNIFYQTTSVTLGGGETVDVLVDTTGIPEGTYFLYTTNLNHLSNDTEDYGGMMTEIRVQTGL</sequence>
<dbReference type="GO" id="GO:0016491">
    <property type="term" value="F:oxidoreductase activity"/>
    <property type="evidence" value="ECO:0007669"/>
    <property type="project" value="TreeGrafter"/>
</dbReference>
<organism evidence="4 5">
    <name type="scientific">Geothermobacter ehrlichii</name>
    <dbReference type="NCBI Taxonomy" id="213224"/>
    <lineage>
        <taxon>Bacteria</taxon>
        <taxon>Pseudomonadati</taxon>
        <taxon>Thermodesulfobacteriota</taxon>
        <taxon>Desulfuromonadia</taxon>
        <taxon>Desulfuromonadales</taxon>
        <taxon>Geothermobacteraceae</taxon>
        <taxon>Geothermobacter</taxon>
    </lineage>
</organism>
<feature type="signal peptide" evidence="1">
    <location>
        <begin position="1"/>
        <end position="26"/>
    </location>
</feature>
<evidence type="ECO:0000313" key="5">
    <source>
        <dbReference type="Proteomes" id="UP000324159"/>
    </source>
</evidence>
<dbReference type="PANTHER" id="PTHR11709">
    <property type="entry name" value="MULTI-COPPER OXIDASE"/>
    <property type="match status" value="1"/>
</dbReference>